<dbReference type="Gene3D" id="2.40.420.20">
    <property type="match status" value="1"/>
</dbReference>
<reference evidence="2 3" key="1">
    <citation type="submission" date="2018-12" db="EMBL/GenBank/DDBJ databases">
        <title>The genome sequences of Variovorax guangxiensis DSM 27352.</title>
        <authorList>
            <person name="Gao J."/>
            <person name="Sun J."/>
        </authorList>
    </citation>
    <scope>NUCLEOTIDE SEQUENCE [LARGE SCALE GENOMIC DNA]</scope>
    <source>
        <strain evidence="2 3">DSM 27352</strain>
    </source>
</reference>
<evidence type="ECO:0000313" key="3">
    <source>
        <dbReference type="Proteomes" id="UP000281118"/>
    </source>
</evidence>
<dbReference type="InterPro" id="IPR006143">
    <property type="entry name" value="RND_pump_MFP"/>
</dbReference>
<dbReference type="GO" id="GO:0015562">
    <property type="term" value="F:efflux transmembrane transporter activity"/>
    <property type="evidence" value="ECO:0007669"/>
    <property type="project" value="TreeGrafter"/>
</dbReference>
<accession>A0A3S1A749</accession>
<name>A0A3S1A749_9BURK</name>
<protein>
    <submittedName>
        <fullName evidence="2">Efflux RND transporter periplasmic adaptor subunit</fullName>
    </submittedName>
</protein>
<comment type="similarity">
    <text evidence="1">Belongs to the membrane fusion protein (MFP) (TC 8.A.1) family.</text>
</comment>
<dbReference type="EMBL" id="RXFT01000019">
    <property type="protein sequence ID" value="RUR71256.1"/>
    <property type="molecule type" value="Genomic_DNA"/>
</dbReference>
<dbReference type="AlphaFoldDB" id="A0A3S1A749"/>
<dbReference type="PANTHER" id="PTHR30469:SF15">
    <property type="entry name" value="HLYD FAMILY OF SECRETION PROTEINS"/>
    <property type="match status" value="1"/>
</dbReference>
<dbReference type="GO" id="GO:1990281">
    <property type="term" value="C:efflux pump complex"/>
    <property type="evidence" value="ECO:0007669"/>
    <property type="project" value="TreeGrafter"/>
</dbReference>
<proteinExistence type="inferred from homology"/>
<dbReference type="Proteomes" id="UP000281118">
    <property type="component" value="Unassembled WGS sequence"/>
</dbReference>
<sequence>MRLVAVAVSLAAVTACSRTQPDLVAEKGRPAYVVPVRDSASTALEYVGEVRATQRIELAFPISGLVAQVLVEPGAAVRQGQILAMLDEEPLQAQFTVAASDVARTEAQATEAGLRVERARAAHSAGATSEGEWSAVQAELIVAEAALRSARAQRDLAGWSLGHAKLRAPAAGVVATRILEPGQTAGPGAPVMTIDGSGRELSVRVPEHLDLQPGQLVQLRRGTSLLESRVLRVSGRLEVGGLRQVFLSVPDVAQVGSTWAATVFPRAMATNKVGVQVPLRALLPGQTGDAGSVLRLKADGRTTELAAVQLGTVRGGWIEVATGLQAGDQVVVAGGASITPGAKVIPVVVSQ</sequence>
<dbReference type="NCBIfam" id="TIGR01730">
    <property type="entry name" value="RND_mfp"/>
    <property type="match status" value="1"/>
</dbReference>
<dbReference type="OrthoDB" id="5502471at2"/>
<comment type="caution">
    <text evidence="2">The sequence shown here is derived from an EMBL/GenBank/DDBJ whole genome shotgun (WGS) entry which is preliminary data.</text>
</comment>
<evidence type="ECO:0000313" key="2">
    <source>
        <dbReference type="EMBL" id="RUR71256.1"/>
    </source>
</evidence>
<dbReference type="Gene3D" id="1.10.287.470">
    <property type="entry name" value="Helix hairpin bin"/>
    <property type="match status" value="1"/>
</dbReference>
<dbReference type="SUPFAM" id="SSF111369">
    <property type="entry name" value="HlyD-like secretion proteins"/>
    <property type="match status" value="1"/>
</dbReference>
<evidence type="ECO:0000256" key="1">
    <source>
        <dbReference type="ARBA" id="ARBA00009477"/>
    </source>
</evidence>
<organism evidence="2 3">
    <name type="scientific">Variovorax guangxiensis</name>
    <dbReference type="NCBI Taxonomy" id="1775474"/>
    <lineage>
        <taxon>Bacteria</taxon>
        <taxon>Pseudomonadati</taxon>
        <taxon>Pseudomonadota</taxon>
        <taxon>Betaproteobacteria</taxon>
        <taxon>Burkholderiales</taxon>
        <taxon>Comamonadaceae</taxon>
        <taxon>Variovorax</taxon>
    </lineage>
</organism>
<dbReference type="PROSITE" id="PS51257">
    <property type="entry name" value="PROKAR_LIPOPROTEIN"/>
    <property type="match status" value="1"/>
</dbReference>
<dbReference type="PANTHER" id="PTHR30469">
    <property type="entry name" value="MULTIDRUG RESISTANCE PROTEIN MDTA"/>
    <property type="match status" value="1"/>
</dbReference>
<gene>
    <name evidence="2" type="ORF">EJP67_29850</name>
</gene>
<dbReference type="Gene3D" id="2.40.50.100">
    <property type="match status" value="1"/>
</dbReference>